<dbReference type="Proteomes" id="UP001235712">
    <property type="component" value="Unassembled WGS sequence"/>
</dbReference>
<comment type="caution">
    <text evidence="2">The sequence shown here is derived from an EMBL/GenBank/DDBJ whole genome shotgun (WGS) entry which is preliminary data.</text>
</comment>
<organism evidence="2 3">
    <name type="scientific">Kineosporia succinea</name>
    <dbReference type="NCBI Taxonomy" id="84632"/>
    <lineage>
        <taxon>Bacteria</taxon>
        <taxon>Bacillati</taxon>
        <taxon>Actinomycetota</taxon>
        <taxon>Actinomycetes</taxon>
        <taxon>Kineosporiales</taxon>
        <taxon>Kineosporiaceae</taxon>
        <taxon>Kineosporia</taxon>
    </lineage>
</organism>
<dbReference type="GO" id="GO:0032259">
    <property type="term" value="P:methylation"/>
    <property type="evidence" value="ECO:0007669"/>
    <property type="project" value="UniProtKB-KW"/>
</dbReference>
<evidence type="ECO:0000313" key="2">
    <source>
        <dbReference type="EMBL" id="MDP9830614.1"/>
    </source>
</evidence>
<reference evidence="2 3" key="1">
    <citation type="submission" date="2023-07" db="EMBL/GenBank/DDBJ databases">
        <title>Sequencing the genomes of 1000 actinobacteria strains.</title>
        <authorList>
            <person name="Klenk H.-P."/>
        </authorList>
    </citation>
    <scope>NUCLEOTIDE SEQUENCE [LARGE SCALE GENOMIC DNA]</scope>
    <source>
        <strain evidence="2 3">DSM 44388</strain>
    </source>
</reference>
<dbReference type="Pfam" id="PF13649">
    <property type="entry name" value="Methyltransf_25"/>
    <property type="match status" value="1"/>
</dbReference>
<evidence type="ECO:0000313" key="3">
    <source>
        <dbReference type="Proteomes" id="UP001235712"/>
    </source>
</evidence>
<name>A0ABT9PD28_9ACTN</name>
<protein>
    <submittedName>
        <fullName evidence="2">SAM-dependent methyltransferase</fullName>
    </submittedName>
</protein>
<dbReference type="RefSeq" id="WP_307249680.1">
    <property type="nucleotide sequence ID" value="NZ_JAUSQZ010000001.1"/>
</dbReference>
<dbReference type="InterPro" id="IPR029063">
    <property type="entry name" value="SAM-dependent_MTases_sf"/>
</dbReference>
<dbReference type="Gene3D" id="3.40.50.150">
    <property type="entry name" value="Vaccinia Virus protein VP39"/>
    <property type="match status" value="1"/>
</dbReference>
<evidence type="ECO:0000259" key="1">
    <source>
        <dbReference type="Pfam" id="PF13649"/>
    </source>
</evidence>
<keyword evidence="3" id="KW-1185">Reference proteome</keyword>
<dbReference type="InterPro" id="IPR041698">
    <property type="entry name" value="Methyltransf_25"/>
</dbReference>
<proteinExistence type="predicted"/>
<keyword evidence="2" id="KW-0489">Methyltransferase</keyword>
<gene>
    <name evidence="2" type="ORF">J2S57_006363</name>
</gene>
<accession>A0ABT9PD28</accession>
<dbReference type="EMBL" id="JAUSQZ010000001">
    <property type="protein sequence ID" value="MDP9830614.1"/>
    <property type="molecule type" value="Genomic_DNA"/>
</dbReference>
<dbReference type="GO" id="GO:0008168">
    <property type="term" value="F:methyltransferase activity"/>
    <property type="evidence" value="ECO:0007669"/>
    <property type="project" value="UniProtKB-KW"/>
</dbReference>
<dbReference type="SUPFAM" id="SSF53335">
    <property type="entry name" value="S-adenosyl-L-methionine-dependent methyltransferases"/>
    <property type="match status" value="1"/>
</dbReference>
<keyword evidence="2" id="KW-0808">Transferase</keyword>
<sequence length="283" mass="31145">MTDEIAALTALTEGDPTTARTLASRSGGRLGRALARFLETDHAEGVYAAPEAFEAFIDGGGNVPLYEAVSRELAAICEKARVQSLLDIGCGNGRALLPALRAYAPARVDLVEPSDALLTTAVGGLPEEVTSRTWPTTVQAFLEGLPTHEHWDLAQSTFALHTLPHEERSHVLELLRPHVDAVAVIDFDLPDHEHASPEHLRHLATTYERGLAEYDDDRDLVAQGFLMPVLTGQLRPGARRVTWEQSGERWAQQFTDAGYRDVDVRPVHDYWSAPAFVLRARSR</sequence>
<feature type="domain" description="Methyltransferase" evidence="1">
    <location>
        <begin position="86"/>
        <end position="175"/>
    </location>
</feature>